<keyword evidence="1" id="KW-0472">Membrane</keyword>
<gene>
    <name evidence="2" type="ORF">ACFSQZ_01315</name>
</gene>
<evidence type="ECO:0000313" key="2">
    <source>
        <dbReference type="EMBL" id="MFD2275096.1"/>
    </source>
</evidence>
<comment type="caution">
    <text evidence="2">The sequence shown here is derived from an EMBL/GenBank/DDBJ whole genome shotgun (WGS) entry which is preliminary data.</text>
</comment>
<dbReference type="Proteomes" id="UP001597297">
    <property type="component" value="Unassembled WGS sequence"/>
</dbReference>
<sequence length="137" mass="15916">MHSVFQAVYEILKSLSDLTGFSYNEINIIAYYIIAPLVYISLIDKILGKHILKIIFLVLVGTSLVFIPDFRVFSDWLFDRSVDFLLWFEVIGWNYTVSSVFICVLFPGILLIALMYYAFPSFRHFLSKDLTKSQNSH</sequence>
<keyword evidence="1" id="KW-0812">Transmembrane</keyword>
<reference evidence="3" key="1">
    <citation type="journal article" date="2019" name="Int. J. Syst. Evol. Microbiol.">
        <title>The Global Catalogue of Microorganisms (GCM) 10K type strain sequencing project: providing services to taxonomists for standard genome sequencing and annotation.</title>
        <authorList>
            <consortium name="The Broad Institute Genomics Platform"/>
            <consortium name="The Broad Institute Genome Sequencing Center for Infectious Disease"/>
            <person name="Wu L."/>
            <person name="Ma J."/>
        </authorList>
    </citation>
    <scope>NUCLEOTIDE SEQUENCE [LARGE SCALE GENOMIC DNA]</scope>
    <source>
        <strain evidence="3">JCM 16545</strain>
    </source>
</reference>
<feature type="transmembrane region" description="Helical" evidence="1">
    <location>
        <begin position="20"/>
        <end position="42"/>
    </location>
</feature>
<evidence type="ECO:0000256" key="1">
    <source>
        <dbReference type="SAM" id="Phobius"/>
    </source>
</evidence>
<feature type="transmembrane region" description="Helical" evidence="1">
    <location>
        <begin position="93"/>
        <end position="119"/>
    </location>
</feature>
<keyword evidence="1" id="KW-1133">Transmembrane helix</keyword>
<dbReference type="RefSeq" id="WP_377092522.1">
    <property type="nucleotide sequence ID" value="NZ_JBHSJM010000001.1"/>
</dbReference>
<name>A0ABW5DYC4_9BACT</name>
<proteinExistence type="predicted"/>
<keyword evidence="3" id="KW-1185">Reference proteome</keyword>
<accession>A0ABW5DYC4</accession>
<protein>
    <submittedName>
        <fullName evidence="2">Uncharacterized protein</fullName>
    </submittedName>
</protein>
<organism evidence="2 3">
    <name type="scientific">Rubritalea spongiae</name>
    <dbReference type="NCBI Taxonomy" id="430797"/>
    <lineage>
        <taxon>Bacteria</taxon>
        <taxon>Pseudomonadati</taxon>
        <taxon>Verrucomicrobiota</taxon>
        <taxon>Verrucomicrobiia</taxon>
        <taxon>Verrucomicrobiales</taxon>
        <taxon>Rubritaleaceae</taxon>
        <taxon>Rubritalea</taxon>
    </lineage>
</organism>
<dbReference type="EMBL" id="JBHUJC010000002">
    <property type="protein sequence ID" value="MFD2275096.1"/>
    <property type="molecule type" value="Genomic_DNA"/>
</dbReference>
<feature type="transmembrane region" description="Helical" evidence="1">
    <location>
        <begin position="54"/>
        <end position="73"/>
    </location>
</feature>
<evidence type="ECO:0000313" key="3">
    <source>
        <dbReference type="Proteomes" id="UP001597297"/>
    </source>
</evidence>